<dbReference type="AlphaFoldDB" id="A0A511M547"/>
<proteinExistence type="predicted"/>
<name>A0A511M547_9NOCA</name>
<sequence length="64" mass="6895">MVAADVEKALRHVPLDDSTCAERDMVAKTPKQSAVTLGEYVVMSRSTSPTWTSEAGWDVAGGKR</sequence>
<dbReference type="Proteomes" id="UP000321424">
    <property type="component" value="Unassembled WGS sequence"/>
</dbReference>
<comment type="caution">
    <text evidence="1">The sequence shown here is derived from an EMBL/GenBank/DDBJ whole genome shotgun (WGS) entry which is preliminary data.</text>
</comment>
<reference evidence="1 2" key="1">
    <citation type="submission" date="2019-07" db="EMBL/GenBank/DDBJ databases">
        <title>Whole genome shotgun sequence of Nocardia ninae NBRC 108245.</title>
        <authorList>
            <person name="Hosoyama A."/>
            <person name="Uohara A."/>
            <person name="Ohji S."/>
            <person name="Ichikawa N."/>
        </authorList>
    </citation>
    <scope>NUCLEOTIDE SEQUENCE [LARGE SCALE GENOMIC DNA]</scope>
    <source>
        <strain evidence="1 2">NBRC 108245</strain>
    </source>
</reference>
<organism evidence="1 2">
    <name type="scientific">Nocardia ninae NBRC 108245</name>
    <dbReference type="NCBI Taxonomy" id="1210091"/>
    <lineage>
        <taxon>Bacteria</taxon>
        <taxon>Bacillati</taxon>
        <taxon>Actinomycetota</taxon>
        <taxon>Actinomycetes</taxon>
        <taxon>Mycobacteriales</taxon>
        <taxon>Nocardiaceae</taxon>
        <taxon>Nocardia</taxon>
    </lineage>
</organism>
<accession>A0A511M547</accession>
<evidence type="ECO:0000313" key="2">
    <source>
        <dbReference type="Proteomes" id="UP000321424"/>
    </source>
</evidence>
<keyword evidence="2" id="KW-1185">Reference proteome</keyword>
<protein>
    <submittedName>
        <fullName evidence="1">Uncharacterized protein</fullName>
    </submittedName>
</protein>
<dbReference type="EMBL" id="BJXA01000001">
    <property type="protein sequence ID" value="GEM35752.1"/>
    <property type="molecule type" value="Genomic_DNA"/>
</dbReference>
<gene>
    <name evidence="1" type="ORF">NN4_02710</name>
</gene>
<evidence type="ECO:0000313" key="1">
    <source>
        <dbReference type="EMBL" id="GEM35752.1"/>
    </source>
</evidence>